<dbReference type="InterPro" id="IPR002347">
    <property type="entry name" value="SDR_fam"/>
</dbReference>
<dbReference type="InterPro" id="IPR036291">
    <property type="entry name" value="NAD(P)-bd_dom_sf"/>
</dbReference>
<gene>
    <name evidence="3" type="ORF">INT47_003927</name>
</gene>
<dbReference type="Proteomes" id="UP000603453">
    <property type="component" value="Unassembled WGS sequence"/>
</dbReference>
<dbReference type="PRINTS" id="PR00081">
    <property type="entry name" value="GDHRDH"/>
</dbReference>
<comment type="caution">
    <text evidence="3">The sequence shown here is derived from an EMBL/GenBank/DDBJ whole genome shotgun (WGS) entry which is preliminary data.</text>
</comment>
<proteinExistence type="inferred from homology"/>
<dbReference type="CDD" id="cd05327">
    <property type="entry name" value="retinol-DH_like_SDR_c_like"/>
    <property type="match status" value="1"/>
</dbReference>
<evidence type="ECO:0000256" key="2">
    <source>
        <dbReference type="ARBA" id="ARBA00023002"/>
    </source>
</evidence>
<dbReference type="GO" id="GO:0016491">
    <property type="term" value="F:oxidoreductase activity"/>
    <property type="evidence" value="ECO:0007669"/>
    <property type="project" value="UniProtKB-KW"/>
</dbReference>
<reference evidence="3" key="1">
    <citation type="submission" date="2020-12" db="EMBL/GenBank/DDBJ databases">
        <title>Metabolic potential, ecology and presence of endohyphal bacteria is reflected in genomic diversity of Mucoromycotina.</title>
        <authorList>
            <person name="Muszewska A."/>
            <person name="Okrasinska A."/>
            <person name="Steczkiewicz K."/>
            <person name="Drgas O."/>
            <person name="Orlowska M."/>
            <person name="Perlinska-Lenart U."/>
            <person name="Aleksandrzak-Piekarczyk T."/>
            <person name="Szatraj K."/>
            <person name="Zielenkiewicz U."/>
            <person name="Pilsyk S."/>
            <person name="Malc E."/>
            <person name="Mieczkowski P."/>
            <person name="Kruszewska J.S."/>
            <person name="Biernat P."/>
            <person name="Pawlowska J."/>
        </authorList>
    </citation>
    <scope>NUCLEOTIDE SEQUENCE</scope>
    <source>
        <strain evidence="3">WA0000017839</strain>
    </source>
</reference>
<keyword evidence="2" id="KW-0560">Oxidoreductase</keyword>
<evidence type="ECO:0000313" key="3">
    <source>
        <dbReference type="EMBL" id="KAG2195061.1"/>
    </source>
</evidence>
<sequence>MADTIVWNTTAEEIIKIYKTDLSGKVVIVTGSNAGIGLEIARVLSLAGAKVIIPSRTLEKSHEAVATILKTVPQADLIPMKLDLGDLATVRKFAQDFLALNLPLDILVNNAGMIIDHKVFTKDGFESQFAVNHLGHFLLTQLLEEKIKASAPSRIVITSSCLHSQLNPITGLDFDNLNGEKEGYSQLAAYGKSKLCNVYHAKELQRRFDAQGVDVTVTSLHPGSVNTKMNNGITFPMIKDMWKHLRNYSLSMSELTRNKDTKAGASTSVLCAVAPGVVKGAFYSHNKINSDAVHELADDEEAAKKLWDLSEKLLSK</sequence>
<keyword evidence="4" id="KW-1185">Reference proteome</keyword>
<comment type="similarity">
    <text evidence="1">Belongs to the short-chain dehydrogenases/reductases (SDR) family.</text>
</comment>
<protein>
    <submittedName>
        <fullName evidence="3">Uncharacterized protein</fullName>
    </submittedName>
</protein>
<dbReference type="OrthoDB" id="191139at2759"/>
<evidence type="ECO:0000313" key="4">
    <source>
        <dbReference type="Proteomes" id="UP000603453"/>
    </source>
</evidence>
<evidence type="ECO:0000256" key="1">
    <source>
        <dbReference type="ARBA" id="ARBA00006484"/>
    </source>
</evidence>
<dbReference type="PANTHER" id="PTHR24320">
    <property type="entry name" value="RETINOL DEHYDROGENASE"/>
    <property type="match status" value="1"/>
</dbReference>
<dbReference type="Gene3D" id="3.40.50.720">
    <property type="entry name" value="NAD(P)-binding Rossmann-like Domain"/>
    <property type="match status" value="1"/>
</dbReference>
<dbReference type="SUPFAM" id="SSF51735">
    <property type="entry name" value="NAD(P)-binding Rossmann-fold domains"/>
    <property type="match status" value="1"/>
</dbReference>
<organism evidence="3 4">
    <name type="scientific">Mucor saturninus</name>
    <dbReference type="NCBI Taxonomy" id="64648"/>
    <lineage>
        <taxon>Eukaryota</taxon>
        <taxon>Fungi</taxon>
        <taxon>Fungi incertae sedis</taxon>
        <taxon>Mucoromycota</taxon>
        <taxon>Mucoromycotina</taxon>
        <taxon>Mucoromycetes</taxon>
        <taxon>Mucorales</taxon>
        <taxon>Mucorineae</taxon>
        <taxon>Mucoraceae</taxon>
        <taxon>Mucor</taxon>
    </lineage>
</organism>
<dbReference type="EMBL" id="JAEPRD010000180">
    <property type="protein sequence ID" value="KAG2195061.1"/>
    <property type="molecule type" value="Genomic_DNA"/>
</dbReference>
<name>A0A8H7QP04_9FUNG</name>
<dbReference type="AlphaFoldDB" id="A0A8H7QP04"/>
<dbReference type="PANTHER" id="PTHR24320:SF148">
    <property type="entry name" value="NAD(P)-BINDING ROSSMANN-FOLD SUPERFAMILY PROTEIN"/>
    <property type="match status" value="1"/>
</dbReference>
<accession>A0A8H7QP04</accession>
<dbReference type="Pfam" id="PF00106">
    <property type="entry name" value="adh_short"/>
    <property type="match status" value="1"/>
</dbReference>